<dbReference type="Gene3D" id="1.10.8.10">
    <property type="entry name" value="DNA helicase RuvA subunit, C-terminal domain"/>
    <property type="match status" value="1"/>
</dbReference>
<dbReference type="RefSeq" id="WP_019283285.1">
    <property type="nucleotide sequence ID" value="NZ_CP023055.1"/>
</dbReference>
<dbReference type="PIRSF" id="PIRSF029669">
    <property type="entry name" value="UCP029669"/>
    <property type="match status" value="1"/>
</dbReference>
<gene>
    <name evidence="1" type="ORF">DYL72_17875</name>
</gene>
<evidence type="ECO:0000313" key="1">
    <source>
        <dbReference type="EMBL" id="AZS26846.1"/>
    </source>
</evidence>
<dbReference type="InterPro" id="IPR014956">
    <property type="entry name" value="ParBc_2"/>
</dbReference>
<dbReference type="AlphaFoldDB" id="A0A289GGI5"/>
<name>A0A289GGI5_VIBAN</name>
<dbReference type="CDD" id="cd16390">
    <property type="entry name" value="ParB_N_Srx_like"/>
    <property type="match status" value="1"/>
</dbReference>
<protein>
    <submittedName>
        <fullName evidence="1">Chromosome partitioning protein ParB</fullName>
    </submittedName>
</protein>
<accession>A0A289GGI5</accession>
<evidence type="ECO:0000313" key="2">
    <source>
        <dbReference type="Proteomes" id="UP000256923"/>
    </source>
</evidence>
<dbReference type="Pfam" id="PF08857">
    <property type="entry name" value="ParBc_2"/>
    <property type="match status" value="1"/>
</dbReference>
<reference evidence="1 2" key="1">
    <citation type="submission" date="2018-12" db="EMBL/GenBank/DDBJ databases">
        <title>Characterization and Draft Genome of Vibrio anguillarum J360 Marine Pathogen Isolated from an Outbreak in Lumpfish (Cyclopterus lumpus).</title>
        <authorList>
            <person name="Vasquez J.I."/>
            <person name="Cao T."/>
            <person name="Chakraborty S."/>
            <person name="Gnanagobal H."/>
            <person name="Wescot J."/>
            <person name="Boyce D."/>
            <person name="Santander J."/>
        </authorList>
    </citation>
    <scope>NUCLEOTIDE SEQUENCE [LARGE SCALE GENOMIC DNA]</scope>
    <source>
        <strain evidence="1 2">J360</strain>
    </source>
</reference>
<dbReference type="Proteomes" id="UP000256923">
    <property type="component" value="Chromosome 2"/>
</dbReference>
<dbReference type="EMBL" id="CP034673">
    <property type="protein sequence ID" value="AZS26846.1"/>
    <property type="molecule type" value="Genomic_DNA"/>
</dbReference>
<dbReference type="InterPro" id="IPR016932">
    <property type="entry name" value="UCP029669"/>
</dbReference>
<organism evidence="1 2">
    <name type="scientific">Vibrio anguillarum</name>
    <name type="common">Listonella anguillarum</name>
    <dbReference type="NCBI Taxonomy" id="55601"/>
    <lineage>
        <taxon>Bacteria</taxon>
        <taxon>Pseudomonadati</taxon>
        <taxon>Pseudomonadota</taxon>
        <taxon>Gammaproteobacteria</taxon>
        <taxon>Vibrionales</taxon>
        <taxon>Vibrionaceae</taxon>
        <taxon>Vibrio</taxon>
    </lineage>
</organism>
<dbReference type="InterPro" id="IPR036086">
    <property type="entry name" value="ParB/Sulfiredoxin_sf"/>
</dbReference>
<dbReference type="SUPFAM" id="SSF110849">
    <property type="entry name" value="ParB/Sulfiredoxin"/>
    <property type="match status" value="1"/>
</dbReference>
<dbReference type="Gene3D" id="3.90.1530.10">
    <property type="entry name" value="Conserved hypothetical protein from pyrococcus furiosus pfu- 392566-001, ParB domain"/>
    <property type="match status" value="1"/>
</dbReference>
<sequence>MLSKGWILLAAAIINQEAWALAPCGTDSGIGDWCNLDINQLHPTQAGVGQQQVDKTQAKLATKSPAQLKKYMKKKKIPVIVDADGQYWLVDRHHLTKALWQQGVKEVTVHILAHLDNKESFWQDMQGNHWTWLRDEKGAPLTPDQLPVHISKLPDYPYRSLAGELQDAGYYSKHEQVYFVEFAWASWLGEQMNWVPVNASTLPERLEQAAQLACSSAAKALPGYPGEQCSTMHHLINTAN</sequence>
<proteinExistence type="predicted"/>